<dbReference type="SUPFAM" id="SSF53474">
    <property type="entry name" value="alpha/beta-Hydrolases"/>
    <property type="match status" value="1"/>
</dbReference>
<feature type="region of interest" description="Disordered" evidence="1">
    <location>
        <begin position="310"/>
        <end position="330"/>
    </location>
</feature>
<dbReference type="InterPro" id="IPR022742">
    <property type="entry name" value="Hydrolase_4"/>
</dbReference>
<organism evidence="3 4">
    <name type="scientific">Nocardioides agri</name>
    <dbReference type="NCBI Taxonomy" id="2682843"/>
    <lineage>
        <taxon>Bacteria</taxon>
        <taxon>Bacillati</taxon>
        <taxon>Actinomycetota</taxon>
        <taxon>Actinomycetes</taxon>
        <taxon>Propionibacteriales</taxon>
        <taxon>Nocardioidaceae</taxon>
        <taxon>Nocardioides</taxon>
    </lineage>
</organism>
<dbReference type="PANTHER" id="PTHR33428">
    <property type="entry name" value="CHLOROPHYLLASE-2, CHLOROPLASTIC"/>
    <property type="match status" value="1"/>
</dbReference>
<dbReference type="Proteomes" id="UP000473525">
    <property type="component" value="Unassembled WGS sequence"/>
</dbReference>
<sequence>MMGVLVRSLRTAVSIPGALAPYDTAHVTVRYPALPARDDVERMSGRLAADPAGAPYPVVVLVSGVNCASEAYRWLAFRLVEAGFVVVGYDWVGELFAGEYGLTPGVDVVAAGPEHYGERPTTQALRPVLDAVAALNEAGQLAGLLDLDKVALFGHSAGGTVVLQSARAVWFPEVRAIVTYGAHTMASQMLGYPPSTLLPAAVDAPTLLVAGTDDGVVAASAIRYGEDPSSPAHDPVTRTFSEALPETTESWLVHLAGAGHLLAAHPEDPSTARGFLETPSDADPDRLRAVLGDLVATFLTAHLTDRPDAKSRLEQIAEHPPTEIADVRRR</sequence>
<dbReference type="AlphaFoldDB" id="A0A6L6XS67"/>
<name>A0A6L6XS67_9ACTN</name>
<keyword evidence="4" id="KW-1185">Reference proteome</keyword>
<evidence type="ECO:0000256" key="1">
    <source>
        <dbReference type="SAM" id="MobiDB-lite"/>
    </source>
</evidence>
<dbReference type="GO" id="GO:0016787">
    <property type="term" value="F:hydrolase activity"/>
    <property type="evidence" value="ECO:0007669"/>
    <property type="project" value="UniProtKB-KW"/>
</dbReference>
<evidence type="ECO:0000259" key="2">
    <source>
        <dbReference type="Pfam" id="PF12146"/>
    </source>
</evidence>
<dbReference type="EMBL" id="WSEK01000004">
    <property type="protein sequence ID" value="MVQ48475.1"/>
    <property type="molecule type" value="Genomic_DNA"/>
</dbReference>
<keyword evidence="3" id="KW-0378">Hydrolase</keyword>
<gene>
    <name evidence="3" type="ORF">GON03_04735</name>
</gene>
<evidence type="ECO:0000313" key="3">
    <source>
        <dbReference type="EMBL" id="MVQ48475.1"/>
    </source>
</evidence>
<accession>A0A6L6XS67</accession>
<proteinExistence type="predicted"/>
<dbReference type="Pfam" id="PF12146">
    <property type="entry name" value="Hydrolase_4"/>
    <property type="match status" value="1"/>
</dbReference>
<dbReference type="Gene3D" id="3.40.50.1820">
    <property type="entry name" value="alpha/beta hydrolase"/>
    <property type="match status" value="1"/>
</dbReference>
<dbReference type="PANTHER" id="PTHR33428:SF14">
    <property type="entry name" value="CARBOXYLESTERASE TYPE B DOMAIN-CONTAINING PROTEIN"/>
    <property type="match status" value="1"/>
</dbReference>
<reference evidence="3 4" key="1">
    <citation type="submission" date="2019-12" db="EMBL/GenBank/DDBJ databases">
        <authorList>
            <person name="Huq M.A."/>
        </authorList>
    </citation>
    <scope>NUCLEOTIDE SEQUENCE [LARGE SCALE GENOMIC DNA]</scope>
    <source>
        <strain evidence="3 4">MAH-18</strain>
    </source>
</reference>
<evidence type="ECO:0000313" key="4">
    <source>
        <dbReference type="Proteomes" id="UP000473525"/>
    </source>
</evidence>
<protein>
    <submittedName>
        <fullName evidence="3">Alpha/beta hydrolase</fullName>
    </submittedName>
</protein>
<comment type="caution">
    <text evidence="3">The sequence shown here is derived from an EMBL/GenBank/DDBJ whole genome shotgun (WGS) entry which is preliminary data.</text>
</comment>
<dbReference type="InterPro" id="IPR029058">
    <property type="entry name" value="AB_hydrolase_fold"/>
</dbReference>
<feature type="domain" description="Serine aminopeptidase S33" evidence="2">
    <location>
        <begin position="55"/>
        <end position="182"/>
    </location>
</feature>